<dbReference type="InterPro" id="IPR029020">
    <property type="entry name" value="Ammonium/urea_transptr"/>
</dbReference>
<evidence type="ECO:0000313" key="14">
    <source>
        <dbReference type="Proteomes" id="UP000295382"/>
    </source>
</evidence>
<dbReference type="GO" id="GO:0005886">
    <property type="term" value="C:plasma membrane"/>
    <property type="evidence" value="ECO:0007669"/>
    <property type="project" value="UniProtKB-SubCell"/>
</dbReference>
<dbReference type="InterPro" id="IPR002229">
    <property type="entry name" value="RhesusRHD"/>
</dbReference>
<keyword evidence="8 10" id="KW-0924">Ammonia transport</keyword>
<dbReference type="Gene3D" id="1.10.3430.10">
    <property type="entry name" value="Ammonium transporter AmtB like domains"/>
    <property type="match status" value="1"/>
</dbReference>
<dbReference type="InterPro" id="IPR024041">
    <property type="entry name" value="NH4_transpt_AmtB-like_dom"/>
</dbReference>
<reference evidence="13 14" key="1">
    <citation type="submission" date="2019-03" db="EMBL/GenBank/DDBJ databases">
        <title>Genomic Encyclopedia of Type Strains, Phase IV (KMG-IV): sequencing the most valuable type-strain genomes for metagenomic binning, comparative biology and taxonomic classification.</title>
        <authorList>
            <person name="Goeker M."/>
        </authorList>
    </citation>
    <scope>NUCLEOTIDE SEQUENCE [LARGE SCALE GENOMIC DNA]</scope>
    <source>
        <strain evidence="13 14">DSM 7445</strain>
    </source>
</reference>
<feature type="transmembrane region" description="Helical" evidence="10">
    <location>
        <begin position="299"/>
        <end position="319"/>
    </location>
</feature>
<keyword evidence="4" id="KW-1003">Cell membrane</keyword>
<evidence type="ECO:0000256" key="3">
    <source>
        <dbReference type="ARBA" id="ARBA00022448"/>
    </source>
</evidence>
<feature type="transmembrane region" description="Helical" evidence="10">
    <location>
        <begin position="331"/>
        <end position="351"/>
    </location>
</feature>
<dbReference type="NCBIfam" id="TIGR00836">
    <property type="entry name" value="amt"/>
    <property type="match status" value="1"/>
</dbReference>
<evidence type="ECO:0000256" key="11">
    <source>
        <dbReference type="SAM" id="SignalP"/>
    </source>
</evidence>
<evidence type="ECO:0000313" key="13">
    <source>
        <dbReference type="EMBL" id="TCS37896.1"/>
    </source>
</evidence>
<organism evidence="13 14">
    <name type="scientific">Paucimonas lemoignei</name>
    <name type="common">Pseudomonas lemoignei</name>
    <dbReference type="NCBI Taxonomy" id="29443"/>
    <lineage>
        <taxon>Bacteria</taxon>
        <taxon>Pseudomonadati</taxon>
        <taxon>Pseudomonadota</taxon>
        <taxon>Betaproteobacteria</taxon>
        <taxon>Burkholderiales</taxon>
        <taxon>Burkholderiaceae</taxon>
        <taxon>Paucimonas</taxon>
    </lineage>
</organism>
<evidence type="ECO:0000259" key="12">
    <source>
        <dbReference type="Pfam" id="PF00909"/>
    </source>
</evidence>
<evidence type="ECO:0000256" key="2">
    <source>
        <dbReference type="ARBA" id="ARBA00005887"/>
    </source>
</evidence>
<dbReference type="InterPro" id="IPR001905">
    <property type="entry name" value="Ammonium_transpt"/>
</dbReference>
<dbReference type="EMBL" id="SLZQ01000003">
    <property type="protein sequence ID" value="TCS37896.1"/>
    <property type="molecule type" value="Genomic_DNA"/>
</dbReference>
<dbReference type="RefSeq" id="WP_132257967.1">
    <property type="nucleotide sequence ID" value="NZ_SLZQ01000003.1"/>
</dbReference>
<evidence type="ECO:0000256" key="7">
    <source>
        <dbReference type="ARBA" id="ARBA00023136"/>
    </source>
</evidence>
<comment type="similarity">
    <text evidence="2 10">Belongs to the ammonia transporter channel (TC 1.A.11.2) family.</text>
</comment>
<comment type="caution">
    <text evidence="13">The sequence shown here is derived from an EMBL/GenBank/DDBJ whole genome shotgun (WGS) entry which is preliminary data.</text>
</comment>
<evidence type="ECO:0000256" key="6">
    <source>
        <dbReference type="ARBA" id="ARBA00022989"/>
    </source>
</evidence>
<feature type="transmembrane region" description="Helical" evidence="10">
    <location>
        <begin position="386"/>
        <end position="409"/>
    </location>
</feature>
<dbReference type="GO" id="GO:0008519">
    <property type="term" value="F:ammonium channel activity"/>
    <property type="evidence" value="ECO:0007669"/>
    <property type="project" value="InterPro"/>
</dbReference>
<keyword evidence="7 10" id="KW-0472">Membrane</keyword>
<dbReference type="PANTHER" id="PTHR43029">
    <property type="entry name" value="AMMONIUM TRANSPORTER MEP2"/>
    <property type="match status" value="1"/>
</dbReference>
<dbReference type="Pfam" id="PF00909">
    <property type="entry name" value="Ammonium_transp"/>
    <property type="match status" value="1"/>
</dbReference>
<keyword evidence="14" id="KW-1185">Reference proteome</keyword>
<comment type="subcellular location">
    <subcellularLocation>
        <location evidence="1 10">Cell membrane</location>
        <topology evidence="1 10">Multi-pass membrane protein</topology>
    </subcellularLocation>
</comment>
<dbReference type="SUPFAM" id="SSF111352">
    <property type="entry name" value="Ammonium transporter"/>
    <property type="match status" value="1"/>
</dbReference>
<keyword evidence="11" id="KW-0732">Signal</keyword>
<evidence type="ECO:0000256" key="1">
    <source>
        <dbReference type="ARBA" id="ARBA00004651"/>
    </source>
</evidence>
<dbReference type="PROSITE" id="PS01219">
    <property type="entry name" value="AMMONIUM_TRANSP"/>
    <property type="match status" value="1"/>
</dbReference>
<keyword evidence="6 10" id="KW-1133">Transmembrane helix</keyword>
<name>A0A4R3HX69_PAULE</name>
<protein>
    <recommendedName>
        <fullName evidence="9 10">Ammonium transporter</fullName>
    </recommendedName>
</protein>
<evidence type="ECO:0000256" key="5">
    <source>
        <dbReference type="ARBA" id="ARBA00022692"/>
    </source>
</evidence>
<sequence length="477" mass="48371">MKSYFARFLAAAALLAAVGLAPSAVAAEETTAAPAAETATAATTAPAETAAAATPAATPAAQAEAAPAEAAPKLDSGDTSWMLTSTLLVILMTIPGLALFYGGLARSKNMLSVLMHVFVVFSLVSLLWAIYGFSLTFGGEGTFFANLDKLFLKGIGPDTLSGALPTIPEYVFVAFQGTFAAITCALIVGSFAERIKFSAVLLFSVLWFTFSYIPMAHMVWGGGLLGKDGALDFAGGTVVHINAGIAGLVGAYVVGKRIGYGKEALKPHSLTMTMIGASLLWVGWFGFNAGSAGAANGVAGLAFVNTVLATAAATLSWIAGEAMTKGKGSMLGAASGAVAGLVAVTPAAGFVGPMGSIVIGLVAGLVCLWGVGGLKRMLGADDAFDVFGVHGVGGIIGAILTGVFAAPALGGTQAADFAMGHQVWIQVKSVAITLIWSGVVSLIAYKLVDLVIGLRVTEEQEREGLDIASHGESAYHL</sequence>
<keyword evidence="3 10" id="KW-0813">Transport</keyword>
<evidence type="ECO:0000256" key="10">
    <source>
        <dbReference type="RuleBase" id="RU362002"/>
    </source>
</evidence>
<dbReference type="Proteomes" id="UP000295382">
    <property type="component" value="Unassembled WGS sequence"/>
</dbReference>
<evidence type="ECO:0000256" key="4">
    <source>
        <dbReference type="ARBA" id="ARBA00022475"/>
    </source>
</evidence>
<keyword evidence="5 10" id="KW-0812">Transmembrane</keyword>
<feature type="transmembrane region" description="Helical" evidence="10">
    <location>
        <begin position="429"/>
        <end position="448"/>
    </location>
</feature>
<feature type="transmembrane region" description="Helical" evidence="10">
    <location>
        <begin position="357"/>
        <end position="374"/>
    </location>
</feature>
<dbReference type="FunFam" id="1.10.3430.10:FF:000007">
    <property type="entry name" value="Ammonium transporter"/>
    <property type="match status" value="1"/>
</dbReference>
<gene>
    <name evidence="13" type="ORF">EDC30_103188</name>
</gene>
<feature type="transmembrane region" description="Helical" evidence="10">
    <location>
        <begin position="267"/>
        <end position="287"/>
    </location>
</feature>
<dbReference type="OrthoDB" id="9814202at2"/>
<feature type="transmembrane region" description="Helical" evidence="10">
    <location>
        <begin position="199"/>
        <end position="221"/>
    </location>
</feature>
<feature type="transmembrane region" description="Helical" evidence="10">
    <location>
        <begin position="113"/>
        <end position="133"/>
    </location>
</feature>
<dbReference type="AlphaFoldDB" id="A0A4R3HX69"/>
<accession>A0A4R3HX69</accession>
<dbReference type="PRINTS" id="PR00342">
    <property type="entry name" value="RHESUSRHD"/>
</dbReference>
<feature type="signal peptide" evidence="11">
    <location>
        <begin position="1"/>
        <end position="26"/>
    </location>
</feature>
<feature type="domain" description="Ammonium transporter AmtB-like" evidence="12">
    <location>
        <begin position="81"/>
        <end position="475"/>
    </location>
</feature>
<feature type="chain" id="PRO_5020196522" description="Ammonium transporter" evidence="11">
    <location>
        <begin position="27"/>
        <end position="477"/>
    </location>
</feature>
<dbReference type="PANTHER" id="PTHR43029:SF10">
    <property type="entry name" value="AMMONIUM TRANSPORTER MEP2"/>
    <property type="match status" value="1"/>
</dbReference>
<proteinExistence type="inferred from homology"/>
<feature type="transmembrane region" description="Helical" evidence="10">
    <location>
        <begin position="233"/>
        <end position="255"/>
    </location>
</feature>
<dbReference type="InterPro" id="IPR018047">
    <property type="entry name" value="Ammonium_transpt_CS"/>
</dbReference>
<evidence type="ECO:0000256" key="9">
    <source>
        <dbReference type="ARBA" id="ARBA00050025"/>
    </source>
</evidence>
<evidence type="ECO:0000256" key="8">
    <source>
        <dbReference type="ARBA" id="ARBA00023177"/>
    </source>
</evidence>
<feature type="transmembrane region" description="Helical" evidence="10">
    <location>
        <begin position="170"/>
        <end position="192"/>
    </location>
</feature>
<feature type="transmembrane region" description="Helical" evidence="10">
    <location>
        <begin position="81"/>
        <end position="101"/>
    </location>
</feature>